<keyword evidence="4 8" id="KW-0812">Transmembrane</keyword>
<evidence type="ECO:0000256" key="7">
    <source>
        <dbReference type="ARBA" id="ARBA00023136"/>
    </source>
</evidence>
<dbReference type="PANTHER" id="PTHR43528:SF1">
    <property type="entry name" value="ALPHA-KETOGLUTARATE PERMEASE"/>
    <property type="match status" value="1"/>
</dbReference>
<keyword evidence="5" id="KW-0769">Symport</keyword>
<dbReference type="InParanoid" id="A0A263D107"/>
<dbReference type="InterPro" id="IPR020846">
    <property type="entry name" value="MFS_dom"/>
</dbReference>
<feature type="transmembrane region" description="Helical" evidence="8">
    <location>
        <begin position="275"/>
        <end position="294"/>
    </location>
</feature>
<dbReference type="RefSeq" id="WP_094863856.1">
    <property type="nucleotide sequence ID" value="NZ_NKYE01000010.1"/>
</dbReference>
<dbReference type="SUPFAM" id="SSF103473">
    <property type="entry name" value="MFS general substrate transporter"/>
    <property type="match status" value="1"/>
</dbReference>
<comment type="caution">
    <text evidence="10">The sequence shown here is derived from an EMBL/GenBank/DDBJ whole genome shotgun (WGS) entry which is preliminary data.</text>
</comment>
<sequence>MTLSGARGDSASLHRRSLLATVFGNFVEYFDWLAFGLFAPYFAAEFFPSSNPVTSLLGAFAVFAVGMFLRPVGGVVLGIVADRRGRKPALMLSIALMAAGSTVIAVCPTYEQIGIAAPLLLLAARAAQGFSSGGEWPAAVIYLRELAPENKQVRYGSLFSLSAASGAFVASLLGGVLSAWLGPQGMAEWGWRVPFLLGAIFGVALLIARNRLAETPVFQREVRGKESRGSMRRVLTSYRRQVLLVVLFVAGLTAVIGIWTTAVPAMGHRLAPPGQMFWVIVVVTSITVLVQVPLGMLADRVGVPRFLAFTNIGFLLIGPYTYLTIDGDFLTLVLAYGSGVIYMGCLTAVSPKVLGAIFPPEQRTLGVGLPHSLTTAILGGLTPSLATYTDQQGASGWFMAGVVVTVLVGWGAAVVATSRYVPDRALVTDLPARPEHARAAA</sequence>
<feature type="domain" description="Major facilitator superfamily (MFS) profile" evidence="9">
    <location>
        <begin position="17"/>
        <end position="419"/>
    </location>
</feature>
<dbReference type="InterPro" id="IPR036259">
    <property type="entry name" value="MFS_trans_sf"/>
</dbReference>
<evidence type="ECO:0000256" key="1">
    <source>
        <dbReference type="ARBA" id="ARBA00004651"/>
    </source>
</evidence>
<feature type="transmembrane region" description="Helical" evidence="8">
    <location>
        <begin position="306"/>
        <end position="323"/>
    </location>
</feature>
<keyword evidence="6 8" id="KW-1133">Transmembrane helix</keyword>
<gene>
    <name evidence="10" type="ORF">CFN78_17250</name>
</gene>
<dbReference type="EMBL" id="NKYE01000010">
    <property type="protein sequence ID" value="OZM71899.1"/>
    <property type="molecule type" value="Genomic_DNA"/>
</dbReference>
<feature type="transmembrane region" description="Helical" evidence="8">
    <location>
        <begin position="329"/>
        <end position="349"/>
    </location>
</feature>
<dbReference type="PANTHER" id="PTHR43528">
    <property type="entry name" value="ALPHA-KETOGLUTARATE PERMEASE"/>
    <property type="match status" value="1"/>
</dbReference>
<dbReference type="Gene3D" id="1.20.1250.20">
    <property type="entry name" value="MFS general substrate transporter like domains"/>
    <property type="match status" value="2"/>
</dbReference>
<feature type="transmembrane region" description="Helical" evidence="8">
    <location>
        <begin position="155"/>
        <end position="177"/>
    </location>
</feature>
<dbReference type="InterPro" id="IPR051084">
    <property type="entry name" value="H+-coupled_symporters"/>
</dbReference>
<evidence type="ECO:0000256" key="5">
    <source>
        <dbReference type="ARBA" id="ARBA00022847"/>
    </source>
</evidence>
<keyword evidence="11" id="KW-1185">Reference proteome</keyword>
<dbReference type="AlphaFoldDB" id="A0A263D107"/>
<evidence type="ECO:0000256" key="2">
    <source>
        <dbReference type="ARBA" id="ARBA00022448"/>
    </source>
</evidence>
<proteinExistence type="predicted"/>
<dbReference type="GO" id="GO:0015293">
    <property type="term" value="F:symporter activity"/>
    <property type="evidence" value="ECO:0007669"/>
    <property type="project" value="UniProtKB-KW"/>
</dbReference>
<keyword evidence="3" id="KW-1003">Cell membrane</keyword>
<reference evidence="10 11" key="1">
    <citation type="submission" date="2017-07" db="EMBL/GenBank/DDBJ databases">
        <title>Amycolatopsis antarcticus sp. nov., isolated from the surface of an Antarcticus brown macroalga.</title>
        <authorList>
            <person name="Wang J."/>
            <person name="Leiva S."/>
            <person name="Huang J."/>
            <person name="Huang Y."/>
        </authorList>
    </citation>
    <scope>NUCLEOTIDE SEQUENCE [LARGE SCALE GENOMIC DNA]</scope>
    <source>
        <strain evidence="10 11">AU-G6</strain>
    </source>
</reference>
<keyword evidence="7 8" id="KW-0472">Membrane</keyword>
<evidence type="ECO:0000256" key="8">
    <source>
        <dbReference type="SAM" id="Phobius"/>
    </source>
</evidence>
<organism evidence="10 11">
    <name type="scientific">Amycolatopsis antarctica</name>
    <dbReference type="NCBI Taxonomy" id="1854586"/>
    <lineage>
        <taxon>Bacteria</taxon>
        <taxon>Bacillati</taxon>
        <taxon>Actinomycetota</taxon>
        <taxon>Actinomycetes</taxon>
        <taxon>Pseudonocardiales</taxon>
        <taxon>Pseudonocardiaceae</taxon>
        <taxon>Amycolatopsis</taxon>
    </lineage>
</organism>
<dbReference type="OrthoDB" id="8953821at2"/>
<dbReference type="Pfam" id="PF00083">
    <property type="entry name" value="Sugar_tr"/>
    <property type="match status" value="1"/>
</dbReference>
<feature type="transmembrane region" description="Helical" evidence="8">
    <location>
        <begin position="189"/>
        <end position="208"/>
    </location>
</feature>
<dbReference type="InterPro" id="IPR005828">
    <property type="entry name" value="MFS_sugar_transport-like"/>
</dbReference>
<feature type="transmembrane region" description="Helical" evidence="8">
    <location>
        <begin position="56"/>
        <end position="80"/>
    </location>
</feature>
<evidence type="ECO:0000313" key="10">
    <source>
        <dbReference type="EMBL" id="OZM71899.1"/>
    </source>
</evidence>
<feature type="transmembrane region" description="Helical" evidence="8">
    <location>
        <begin position="394"/>
        <end position="416"/>
    </location>
</feature>
<feature type="transmembrane region" description="Helical" evidence="8">
    <location>
        <begin position="369"/>
        <end position="388"/>
    </location>
</feature>
<evidence type="ECO:0000256" key="4">
    <source>
        <dbReference type="ARBA" id="ARBA00022692"/>
    </source>
</evidence>
<feature type="transmembrane region" description="Helical" evidence="8">
    <location>
        <begin position="21"/>
        <end position="44"/>
    </location>
</feature>
<dbReference type="Proteomes" id="UP000242444">
    <property type="component" value="Unassembled WGS sequence"/>
</dbReference>
<feature type="transmembrane region" description="Helical" evidence="8">
    <location>
        <begin position="242"/>
        <end position="263"/>
    </location>
</feature>
<name>A0A263D107_9PSEU</name>
<evidence type="ECO:0000256" key="6">
    <source>
        <dbReference type="ARBA" id="ARBA00022989"/>
    </source>
</evidence>
<protein>
    <submittedName>
        <fullName evidence="10">MFS transporter</fullName>
    </submittedName>
</protein>
<evidence type="ECO:0000256" key="3">
    <source>
        <dbReference type="ARBA" id="ARBA00022475"/>
    </source>
</evidence>
<keyword evidence="2" id="KW-0813">Transport</keyword>
<comment type="subcellular location">
    <subcellularLocation>
        <location evidence="1">Cell membrane</location>
        <topology evidence="1">Multi-pass membrane protein</topology>
    </subcellularLocation>
</comment>
<accession>A0A263D107</accession>
<evidence type="ECO:0000259" key="9">
    <source>
        <dbReference type="PROSITE" id="PS50850"/>
    </source>
</evidence>
<dbReference type="PROSITE" id="PS50850">
    <property type="entry name" value="MFS"/>
    <property type="match status" value="1"/>
</dbReference>
<evidence type="ECO:0000313" key="11">
    <source>
        <dbReference type="Proteomes" id="UP000242444"/>
    </source>
</evidence>
<dbReference type="GO" id="GO:0005886">
    <property type="term" value="C:plasma membrane"/>
    <property type="evidence" value="ECO:0007669"/>
    <property type="project" value="UniProtKB-SubCell"/>
</dbReference>